<dbReference type="InterPro" id="IPR039421">
    <property type="entry name" value="Type_1_exporter"/>
</dbReference>
<dbReference type="InterPro" id="IPR003439">
    <property type="entry name" value="ABC_transporter-like_ATP-bd"/>
</dbReference>
<evidence type="ECO:0000256" key="6">
    <source>
        <dbReference type="ARBA" id="ARBA00022840"/>
    </source>
</evidence>
<dbReference type="SMART" id="SM00382">
    <property type="entry name" value="AAA"/>
    <property type="match status" value="1"/>
</dbReference>
<keyword evidence="7 9" id="KW-1133">Transmembrane helix</keyword>
<evidence type="ECO:0000259" key="11">
    <source>
        <dbReference type="PROSITE" id="PS50929"/>
    </source>
</evidence>
<dbReference type="Gene3D" id="1.20.1560.10">
    <property type="entry name" value="ABC transporter type 1, transmembrane domain"/>
    <property type="match status" value="1"/>
</dbReference>
<dbReference type="Pfam" id="PF00005">
    <property type="entry name" value="ABC_tran"/>
    <property type="match status" value="1"/>
</dbReference>
<dbReference type="InterPro" id="IPR011527">
    <property type="entry name" value="ABC1_TM_dom"/>
</dbReference>
<feature type="domain" description="ABC transmembrane type-1" evidence="11">
    <location>
        <begin position="32"/>
        <end position="317"/>
    </location>
</feature>
<dbReference type="Gene3D" id="3.40.50.300">
    <property type="entry name" value="P-loop containing nucleotide triphosphate hydrolases"/>
    <property type="match status" value="1"/>
</dbReference>
<evidence type="ECO:0000313" key="13">
    <source>
        <dbReference type="Proteomes" id="UP000234849"/>
    </source>
</evidence>
<dbReference type="InterPro" id="IPR027417">
    <property type="entry name" value="P-loop_NTPase"/>
</dbReference>
<evidence type="ECO:0000256" key="9">
    <source>
        <dbReference type="SAM" id="Phobius"/>
    </source>
</evidence>
<evidence type="ECO:0000256" key="3">
    <source>
        <dbReference type="ARBA" id="ARBA00022475"/>
    </source>
</evidence>
<keyword evidence="6" id="KW-0067">ATP-binding</keyword>
<evidence type="ECO:0000256" key="8">
    <source>
        <dbReference type="ARBA" id="ARBA00023136"/>
    </source>
</evidence>
<protein>
    <recommendedName>
        <fullName evidence="14">ABC transporter ATP-binding protein</fullName>
    </recommendedName>
</protein>
<keyword evidence="8 9" id="KW-0472">Membrane</keyword>
<reference evidence="12 13" key="1">
    <citation type="journal article" date="2017" name="Genome Med.">
        <title>A novel Ruminococcus gnavus clade enriched in inflammatory bowel disease patients.</title>
        <authorList>
            <person name="Hall A.B."/>
            <person name="Yassour M."/>
            <person name="Sauk J."/>
            <person name="Garner A."/>
            <person name="Jiang X."/>
            <person name="Arthur T."/>
            <person name="Lagoudas G.K."/>
            <person name="Vatanen T."/>
            <person name="Fornelos N."/>
            <person name="Wilson R."/>
            <person name="Bertha M."/>
            <person name="Cohen M."/>
            <person name="Garber J."/>
            <person name="Khalili H."/>
            <person name="Gevers D."/>
            <person name="Ananthakrishnan A.N."/>
            <person name="Kugathasan S."/>
            <person name="Lander E.S."/>
            <person name="Blainey P."/>
            <person name="Vlamakis H."/>
            <person name="Xavier R.J."/>
            <person name="Huttenhower C."/>
        </authorList>
    </citation>
    <scope>NUCLEOTIDE SEQUENCE [LARGE SCALE GENOMIC DNA]</scope>
    <source>
        <strain evidence="12 13">RJX1118</strain>
    </source>
</reference>
<evidence type="ECO:0000259" key="10">
    <source>
        <dbReference type="PROSITE" id="PS50893"/>
    </source>
</evidence>
<keyword evidence="4 9" id="KW-0812">Transmembrane</keyword>
<name>A0A2N5NHA3_MEDGN</name>
<dbReference type="InterPro" id="IPR003593">
    <property type="entry name" value="AAA+_ATPase"/>
</dbReference>
<dbReference type="InterPro" id="IPR017871">
    <property type="entry name" value="ABC_transporter-like_CS"/>
</dbReference>
<feature type="transmembrane region" description="Helical" evidence="9">
    <location>
        <begin position="70"/>
        <end position="93"/>
    </location>
</feature>
<dbReference type="GO" id="GO:0005524">
    <property type="term" value="F:ATP binding"/>
    <property type="evidence" value="ECO:0007669"/>
    <property type="project" value="UniProtKB-KW"/>
</dbReference>
<evidence type="ECO:0000313" key="12">
    <source>
        <dbReference type="EMBL" id="PLT54497.1"/>
    </source>
</evidence>
<accession>A0A2N5NHA3</accession>
<dbReference type="PANTHER" id="PTHR43394">
    <property type="entry name" value="ATP-DEPENDENT PERMEASE MDL1, MITOCHONDRIAL"/>
    <property type="match status" value="1"/>
</dbReference>
<dbReference type="Proteomes" id="UP000234849">
    <property type="component" value="Unassembled WGS sequence"/>
</dbReference>
<dbReference type="RefSeq" id="WP_101879788.1">
    <property type="nucleotide sequence ID" value="NZ_AP031447.1"/>
</dbReference>
<comment type="subcellular location">
    <subcellularLocation>
        <location evidence="1">Cell membrane</location>
        <topology evidence="1">Multi-pass membrane protein</topology>
    </subcellularLocation>
</comment>
<evidence type="ECO:0000256" key="5">
    <source>
        <dbReference type="ARBA" id="ARBA00022741"/>
    </source>
</evidence>
<dbReference type="SUPFAM" id="SSF52540">
    <property type="entry name" value="P-loop containing nucleoside triphosphate hydrolases"/>
    <property type="match status" value="1"/>
</dbReference>
<evidence type="ECO:0000256" key="1">
    <source>
        <dbReference type="ARBA" id="ARBA00004651"/>
    </source>
</evidence>
<feature type="domain" description="ABC transporter" evidence="10">
    <location>
        <begin position="350"/>
        <end position="590"/>
    </location>
</feature>
<dbReference type="GO" id="GO:0005886">
    <property type="term" value="C:plasma membrane"/>
    <property type="evidence" value="ECO:0007669"/>
    <property type="project" value="UniProtKB-SubCell"/>
</dbReference>
<dbReference type="PROSITE" id="PS50929">
    <property type="entry name" value="ABC_TM1F"/>
    <property type="match status" value="1"/>
</dbReference>
<dbReference type="FunFam" id="3.40.50.300:FF:000221">
    <property type="entry name" value="Multidrug ABC transporter ATP-binding protein"/>
    <property type="match status" value="1"/>
</dbReference>
<comment type="caution">
    <text evidence="12">The sequence shown here is derived from an EMBL/GenBank/DDBJ whole genome shotgun (WGS) entry which is preliminary data.</text>
</comment>
<dbReference type="SUPFAM" id="SSF90123">
    <property type="entry name" value="ABC transporter transmembrane region"/>
    <property type="match status" value="1"/>
</dbReference>
<dbReference type="InterPro" id="IPR036640">
    <property type="entry name" value="ABC1_TM_sf"/>
</dbReference>
<feature type="transmembrane region" description="Helical" evidence="9">
    <location>
        <begin position="20"/>
        <end position="50"/>
    </location>
</feature>
<dbReference type="PROSITE" id="PS00211">
    <property type="entry name" value="ABC_TRANSPORTER_1"/>
    <property type="match status" value="1"/>
</dbReference>
<proteinExistence type="predicted"/>
<dbReference type="PROSITE" id="PS50893">
    <property type="entry name" value="ABC_TRANSPORTER_2"/>
    <property type="match status" value="1"/>
</dbReference>
<organism evidence="12 13">
    <name type="scientific">Mediterraneibacter gnavus</name>
    <name type="common">Ruminococcus gnavus</name>
    <dbReference type="NCBI Taxonomy" id="33038"/>
    <lineage>
        <taxon>Bacteria</taxon>
        <taxon>Bacillati</taxon>
        <taxon>Bacillota</taxon>
        <taxon>Clostridia</taxon>
        <taxon>Lachnospirales</taxon>
        <taxon>Lachnospiraceae</taxon>
        <taxon>Mediterraneibacter</taxon>
    </lineage>
</organism>
<evidence type="ECO:0008006" key="14">
    <source>
        <dbReference type="Google" id="ProtNLM"/>
    </source>
</evidence>
<gene>
    <name evidence="12" type="ORF">CDL18_09485</name>
</gene>
<evidence type="ECO:0000256" key="7">
    <source>
        <dbReference type="ARBA" id="ARBA00022989"/>
    </source>
</evidence>
<keyword evidence="3" id="KW-1003">Cell membrane</keyword>
<evidence type="ECO:0000256" key="2">
    <source>
        <dbReference type="ARBA" id="ARBA00022448"/>
    </source>
</evidence>
<dbReference type="GO" id="GO:0016887">
    <property type="term" value="F:ATP hydrolysis activity"/>
    <property type="evidence" value="ECO:0007669"/>
    <property type="project" value="InterPro"/>
</dbReference>
<dbReference type="AlphaFoldDB" id="A0A2N5NHA3"/>
<dbReference type="GO" id="GO:0015421">
    <property type="term" value="F:ABC-type oligopeptide transporter activity"/>
    <property type="evidence" value="ECO:0007669"/>
    <property type="project" value="TreeGrafter"/>
</dbReference>
<feature type="transmembrane region" description="Helical" evidence="9">
    <location>
        <begin position="144"/>
        <end position="166"/>
    </location>
</feature>
<evidence type="ECO:0000256" key="4">
    <source>
        <dbReference type="ARBA" id="ARBA00022692"/>
    </source>
</evidence>
<dbReference type="EMBL" id="NIHM01000012">
    <property type="protein sequence ID" value="PLT54497.1"/>
    <property type="molecule type" value="Genomic_DNA"/>
</dbReference>
<dbReference type="PANTHER" id="PTHR43394:SF1">
    <property type="entry name" value="ATP-BINDING CASSETTE SUB-FAMILY B MEMBER 10, MITOCHONDRIAL"/>
    <property type="match status" value="1"/>
</dbReference>
<keyword evidence="5" id="KW-0547">Nucleotide-binding</keyword>
<keyword evidence="2" id="KW-0813">Transport</keyword>
<feature type="transmembrane region" description="Helical" evidence="9">
    <location>
        <begin position="172"/>
        <end position="192"/>
    </location>
</feature>
<sequence length="599" mass="68946">MGKIKDIKNFVLNIIKIIKLIFETAPFLVAKLIFCNIMMGIVVSINVYLWKRLVDSVAQSLTIGDIKFSIFWLLCIGGCAGVTNFLTRLGIYYREIVQEYVNRNITEKLMGKIDELNMECFDDPEMYDTIEKVSNESVARCMSILIMLVSLVQYFTTFIGVVTVIVSLNKSVALLACLVMIPIFYVSINIAYKQYKIYVSRVQKMRMVDYLIGLCLEYDNIKELKIYNALTYLKKKILNIYNEYIDEDKHYKRKFLIEFTVTDFGHTVCSLGVRIFILYESFLKKKTIGDFTMYISALDNMENSINSLMDAISSLYTDNLYIESLLALLNMESTLKDGKREFLIDEFSTIEFRNVWFRYPNNENYVLKGISLKLEKGKVYALLGLNGSGKTTLVKLLMRLYDPEKGNIFLDGVDIKEYSLQSLYRNIGVVFQDFVKYPLTVNENVGIGNIAYMNNMEYIKKAIAIAGADKFIQNLPRGYQTILEKEWDEGSELSGGQWQKIAIARAVLKKASILVLDEPSAALDPEAEFEIFQKMKVLMKGKMSILITHRFSNTDIVDYIFMMENGKIIECGTHQDLMKAKNKYYSLYKLQAEAYNDSI</sequence>